<accession>A0A7X0SPP2</accession>
<dbReference type="AlphaFoldDB" id="A0A7X0SPP2"/>
<evidence type="ECO:0000256" key="4">
    <source>
        <dbReference type="PROSITE-ProRule" id="PRU00335"/>
    </source>
</evidence>
<dbReference type="GO" id="GO:0003700">
    <property type="term" value="F:DNA-binding transcription factor activity"/>
    <property type="evidence" value="ECO:0007669"/>
    <property type="project" value="TreeGrafter"/>
</dbReference>
<dbReference type="Gene3D" id="1.10.357.10">
    <property type="entry name" value="Tetracycline Repressor, domain 2"/>
    <property type="match status" value="1"/>
</dbReference>
<dbReference type="Proteomes" id="UP000564644">
    <property type="component" value="Unassembled WGS sequence"/>
</dbReference>
<gene>
    <name evidence="6" type="ORF">H7C18_23390</name>
</gene>
<keyword evidence="2 4" id="KW-0238">DNA-binding</keyword>
<dbReference type="InterPro" id="IPR050109">
    <property type="entry name" value="HTH-type_TetR-like_transc_reg"/>
</dbReference>
<name>A0A7X0SPP2_9BACL</name>
<evidence type="ECO:0000313" key="7">
    <source>
        <dbReference type="Proteomes" id="UP000564644"/>
    </source>
</evidence>
<dbReference type="InterPro" id="IPR009057">
    <property type="entry name" value="Homeodomain-like_sf"/>
</dbReference>
<dbReference type="Pfam" id="PF00440">
    <property type="entry name" value="TetR_N"/>
    <property type="match status" value="1"/>
</dbReference>
<dbReference type="SUPFAM" id="SSF48498">
    <property type="entry name" value="Tetracyclin repressor-like, C-terminal domain"/>
    <property type="match status" value="1"/>
</dbReference>
<evidence type="ECO:0000256" key="1">
    <source>
        <dbReference type="ARBA" id="ARBA00023015"/>
    </source>
</evidence>
<keyword evidence="1" id="KW-0805">Transcription regulation</keyword>
<evidence type="ECO:0000256" key="2">
    <source>
        <dbReference type="ARBA" id="ARBA00023125"/>
    </source>
</evidence>
<dbReference type="PROSITE" id="PS50977">
    <property type="entry name" value="HTH_TETR_2"/>
    <property type="match status" value="1"/>
</dbReference>
<dbReference type="InterPro" id="IPR036271">
    <property type="entry name" value="Tet_transcr_reg_TetR-rel_C_sf"/>
</dbReference>
<dbReference type="RefSeq" id="WP_185131527.1">
    <property type="nucleotide sequence ID" value="NZ_JACJVO010000031.1"/>
</dbReference>
<evidence type="ECO:0000313" key="6">
    <source>
        <dbReference type="EMBL" id="MBB6733873.1"/>
    </source>
</evidence>
<sequence length="195" mass="21846">MSPLREEQLDQIRDERKDQIVQAAIKVFARRGIIGTKMSMIAAEAGISHGLVYHYFKTKDDLFSMLIQGAVETSIASIEGLYGLPGSPLERIRLLTEHILSKENTPYFMLIYQAAHSDGVPEKAGRLMKEYPLQAYIDRLLPLFKEGQQAGEIADGDPEEIVGNYFSILSGIMVLGEGYRIPNAEFVMRTIVKPK</sequence>
<comment type="caution">
    <text evidence="6">The sequence shown here is derived from an EMBL/GenBank/DDBJ whole genome shotgun (WGS) entry which is preliminary data.</text>
</comment>
<dbReference type="SUPFAM" id="SSF46689">
    <property type="entry name" value="Homeodomain-like"/>
    <property type="match status" value="1"/>
</dbReference>
<keyword evidence="7" id="KW-1185">Reference proteome</keyword>
<protein>
    <submittedName>
        <fullName evidence="6">TetR/AcrR family transcriptional regulator</fullName>
    </submittedName>
</protein>
<dbReference type="PRINTS" id="PR00455">
    <property type="entry name" value="HTHTETR"/>
</dbReference>
<dbReference type="EMBL" id="JACJVO010000031">
    <property type="protein sequence ID" value="MBB6733873.1"/>
    <property type="molecule type" value="Genomic_DNA"/>
</dbReference>
<evidence type="ECO:0000256" key="3">
    <source>
        <dbReference type="ARBA" id="ARBA00023163"/>
    </source>
</evidence>
<feature type="DNA-binding region" description="H-T-H motif" evidence="4">
    <location>
        <begin position="37"/>
        <end position="56"/>
    </location>
</feature>
<evidence type="ECO:0000259" key="5">
    <source>
        <dbReference type="PROSITE" id="PS50977"/>
    </source>
</evidence>
<proteinExistence type="predicted"/>
<keyword evidence="3" id="KW-0804">Transcription</keyword>
<dbReference type="PANTHER" id="PTHR30055">
    <property type="entry name" value="HTH-TYPE TRANSCRIPTIONAL REGULATOR RUTR"/>
    <property type="match status" value="1"/>
</dbReference>
<dbReference type="InterPro" id="IPR001647">
    <property type="entry name" value="HTH_TetR"/>
</dbReference>
<organism evidence="6 7">
    <name type="scientific">Cohnella zeiphila</name>
    <dbReference type="NCBI Taxonomy" id="2761120"/>
    <lineage>
        <taxon>Bacteria</taxon>
        <taxon>Bacillati</taxon>
        <taxon>Bacillota</taxon>
        <taxon>Bacilli</taxon>
        <taxon>Bacillales</taxon>
        <taxon>Paenibacillaceae</taxon>
        <taxon>Cohnella</taxon>
    </lineage>
</organism>
<reference evidence="6 7" key="1">
    <citation type="submission" date="2020-08" db="EMBL/GenBank/DDBJ databases">
        <title>Cohnella phylogeny.</title>
        <authorList>
            <person name="Dunlap C."/>
        </authorList>
    </citation>
    <scope>NUCLEOTIDE SEQUENCE [LARGE SCALE GENOMIC DNA]</scope>
    <source>
        <strain evidence="6 7">CBP 2801</strain>
    </source>
</reference>
<dbReference type="GO" id="GO:0000976">
    <property type="term" value="F:transcription cis-regulatory region binding"/>
    <property type="evidence" value="ECO:0007669"/>
    <property type="project" value="TreeGrafter"/>
</dbReference>
<feature type="domain" description="HTH tetR-type" evidence="5">
    <location>
        <begin position="14"/>
        <end position="74"/>
    </location>
</feature>
<dbReference type="PANTHER" id="PTHR30055:SF234">
    <property type="entry name" value="HTH-TYPE TRANSCRIPTIONAL REGULATOR BETI"/>
    <property type="match status" value="1"/>
</dbReference>